<dbReference type="AlphaFoldDB" id="A0AAV4R3J6"/>
<sequence>MDAPKSSNSCRSQLNPDVIPPKRTSIHRQFGDCFHLLRRQFHGLPATCTESSSEVFHVPQSRVLRRFLEYIVVCHLLCPYASVGDERVMKIRGTPPTMLCLAVSILFTLCSTGSSFLGQNTLPCSI</sequence>
<evidence type="ECO:0000313" key="1">
    <source>
        <dbReference type="EMBL" id="GIY16305.1"/>
    </source>
</evidence>
<dbReference type="Proteomes" id="UP001054945">
    <property type="component" value="Unassembled WGS sequence"/>
</dbReference>
<keyword evidence="2" id="KW-1185">Reference proteome</keyword>
<dbReference type="EMBL" id="BPLR01007357">
    <property type="protein sequence ID" value="GIY16305.1"/>
    <property type="molecule type" value="Genomic_DNA"/>
</dbReference>
<reference evidence="1 2" key="1">
    <citation type="submission" date="2021-06" db="EMBL/GenBank/DDBJ databases">
        <title>Caerostris extrusa draft genome.</title>
        <authorList>
            <person name="Kono N."/>
            <person name="Arakawa K."/>
        </authorList>
    </citation>
    <scope>NUCLEOTIDE SEQUENCE [LARGE SCALE GENOMIC DNA]</scope>
</reference>
<proteinExistence type="predicted"/>
<accession>A0AAV4R3J6</accession>
<name>A0AAV4R3J6_CAEEX</name>
<gene>
    <name evidence="1" type="ORF">CEXT_608551</name>
</gene>
<organism evidence="1 2">
    <name type="scientific">Caerostris extrusa</name>
    <name type="common">Bark spider</name>
    <name type="synonym">Caerostris bankana</name>
    <dbReference type="NCBI Taxonomy" id="172846"/>
    <lineage>
        <taxon>Eukaryota</taxon>
        <taxon>Metazoa</taxon>
        <taxon>Ecdysozoa</taxon>
        <taxon>Arthropoda</taxon>
        <taxon>Chelicerata</taxon>
        <taxon>Arachnida</taxon>
        <taxon>Araneae</taxon>
        <taxon>Araneomorphae</taxon>
        <taxon>Entelegynae</taxon>
        <taxon>Araneoidea</taxon>
        <taxon>Araneidae</taxon>
        <taxon>Caerostris</taxon>
    </lineage>
</organism>
<evidence type="ECO:0000313" key="2">
    <source>
        <dbReference type="Proteomes" id="UP001054945"/>
    </source>
</evidence>
<protein>
    <submittedName>
        <fullName evidence="1">Uncharacterized protein</fullName>
    </submittedName>
</protein>
<comment type="caution">
    <text evidence="1">The sequence shown here is derived from an EMBL/GenBank/DDBJ whole genome shotgun (WGS) entry which is preliminary data.</text>
</comment>